<reference evidence="3" key="2">
    <citation type="submission" date="2024-07" db="EMBL/GenBank/DDBJ databases">
        <title>Streptomyces haneummycinica sp. nov., a new antibiotic-producing actinobacterium isolated from marine sediment.</title>
        <authorList>
            <person name="Uemura M."/>
            <person name="Hamada M."/>
            <person name="Hirano S."/>
            <person name="Kobayashi K."/>
            <person name="Ohshiro T."/>
            <person name="Kobayashi T."/>
            <person name="Terahara T."/>
        </authorList>
    </citation>
    <scope>NUCLEOTIDE SEQUENCE</scope>
    <source>
        <strain evidence="3">KM77-8</strain>
    </source>
</reference>
<evidence type="ECO:0000313" key="3">
    <source>
        <dbReference type="EMBL" id="BFO14896.1"/>
    </source>
</evidence>
<sequence length="59" mass="6601">MADGDDDFYSRDRPEHPYLEEDRPRGGGPEDPDGRGTWPVWAIVLAILLAFVVFTVLLG</sequence>
<protein>
    <submittedName>
        <fullName evidence="3">Uncharacterized protein</fullName>
    </submittedName>
</protein>
<feature type="region of interest" description="Disordered" evidence="1">
    <location>
        <begin position="1"/>
        <end position="33"/>
    </location>
</feature>
<gene>
    <name evidence="3" type="ORF">SHKM778_12840</name>
</gene>
<evidence type="ECO:0000256" key="2">
    <source>
        <dbReference type="SAM" id="Phobius"/>
    </source>
</evidence>
<feature type="compositionally biased region" description="Basic and acidic residues" evidence="1">
    <location>
        <begin position="8"/>
        <end position="25"/>
    </location>
</feature>
<evidence type="ECO:0000256" key="1">
    <source>
        <dbReference type="SAM" id="MobiDB-lite"/>
    </source>
</evidence>
<dbReference type="AlphaFoldDB" id="A0AAT9HBX1"/>
<organism evidence="3">
    <name type="scientific">Streptomyces haneummycinicus</name>
    <dbReference type="NCBI Taxonomy" id="3074435"/>
    <lineage>
        <taxon>Bacteria</taxon>
        <taxon>Bacillati</taxon>
        <taxon>Actinomycetota</taxon>
        <taxon>Actinomycetes</taxon>
        <taxon>Kitasatosporales</taxon>
        <taxon>Streptomycetaceae</taxon>
        <taxon>Streptomyces</taxon>
    </lineage>
</organism>
<feature type="transmembrane region" description="Helical" evidence="2">
    <location>
        <begin position="38"/>
        <end position="58"/>
    </location>
</feature>
<accession>A0AAT9HBX1</accession>
<keyword evidence="2" id="KW-0812">Transmembrane</keyword>
<dbReference type="EMBL" id="AP035768">
    <property type="protein sequence ID" value="BFO14896.1"/>
    <property type="molecule type" value="Genomic_DNA"/>
</dbReference>
<name>A0AAT9HBX1_9ACTN</name>
<reference evidence="3" key="1">
    <citation type="submission" date="2024-06" db="EMBL/GenBank/DDBJ databases">
        <authorList>
            <consortium name="consrtm"/>
            <person name="Uemura M."/>
            <person name="Terahara T."/>
        </authorList>
    </citation>
    <scope>NUCLEOTIDE SEQUENCE</scope>
    <source>
        <strain evidence="3">KM77-8</strain>
    </source>
</reference>
<keyword evidence="2" id="KW-0472">Membrane</keyword>
<proteinExistence type="predicted"/>
<keyword evidence="2" id="KW-1133">Transmembrane helix</keyword>